<dbReference type="EMBL" id="WNYA01000008">
    <property type="protein sequence ID" value="KAG8558400.1"/>
    <property type="molecule type" value="Genomic_DNA"/>
</dbReference>
<evidence type="ECO:0000256" key="1">
    <source>
        <dbReference type="SAM" id="SignalP"/>
    </source>
</evidence>
<proteinExistence type="predicted"/>
<comment type="caution">
    <text evidence="2">The sequence shown here is derived from an EMBL/GenBank/DDBJ whole genome shotgun (WGS) entry which is preliminary data.</text>
</comment>
<sequence>MAHMLCALVIGFIGSSYPRIIDIRPRNGSVKGPKSGKPNRLCHSPSCSHPTDFFKVIRGHKEPKSHNFQTSIFPLCLPLKIYIGLIGFF</sequence>
<dbReference type="AlphaFoldDB" id="A0AAV7AC54"/>
<organism evidence="2 3">
    <name type="scientific">Engystomops pustulosus</name>
    <name type="common">Tungara frog</name>
    <name type="synonym">Physalaemus pustulosus</name>
    <dbReference type="NCBI Taxonomy" id="76066"/>
    <lineage>
        <taxon>Eukaryota</taxon>
        <taxon>Metazoa</taxon>
        <taxon>Chordata</taxon>
        <taxon>Craniata</taxon>
        <taxon>Vertebrata</taxon>
        <taxon>Euteleostomi</taxon>
        <taxon>Amphibia</taxon>
        <taxon>Batrachia</taxon>
        <taxon>Anura</taxon>
        <taxon>Neobatrachia</taxon>
        <taxon>Hyloidea</taxon>
        <taxon>Leptodactylidae</taxon>
        <taxon>Leiuperinae</taxon>
        <taxon>Engystomops</taxon>
    </lineage>
</organism>
<gene>
    <name evidence="2" type="ORF">GDO81_016974</name>
</gene>
<evidence type="ECO:0000313" key="3">
    <source>
        <dbReference type="Proteomes" id="UP000824782"/>
    </source>
</evidence>
<protein>
    <recommendedName>
        <fullName evidence="4">Secreted protein</fullName>
    </recommendedName>
</protein>
<reference evidence="2" key="1">
    <citation type="thesis" date="2020" institute="ProQuest LLC" country="789 East Eisenhower Parkway, Ann Arbor, MI, USA">
        <title>Comparative Genomics and Chromosome Evolution.</title>
        <authorList>
            <person name="Mudd A.B."/>
        </authorList>
    </citation>
    <scope>NUCLEOTIDE SEQUENCE</scope>
    <source>
        <strain evidence="2">237g6f4</strain>
        <tissue evidence="2">Blood</tissue>
    </source>
</reference>
<evidence type="ECO:0008006" key="4">
    <source>
        <dbReference type="Google" id="ProtNLM"/>
    </source>
</evidence>
<accession>A0AAV7AC54</accession>
<evidence type="ECO:0000313" key="2">
    <source>
        <dbReference type="EMBL" id="KAG8558400.1"/>
    </source>
</evidence>
<keyword evidence="1" id="KW-0732">Signal</keyword>
<dbReference type="Proteomes" id="UP000824782">
    <property type="component" value="Unassembled WGS sequence"/>
</dbReference>
<feature type="signal peptide" evidence="1">
    <location>
        <begin position="1"/>
        <end position="18"/>
    </location>
</feature>
<name>A0AAV7AC54_ENGPU</name>
<feature type="chain" id="PRO_5043686670" description="Secreted protein" evidence="1">
    <location>
        <begin position="19"/>
        <end position="89"/>
    </location>
</feature>
<keyword evidence="3" id="KW-1185">Reference proteome</keyword>